<evidence type="ECO:0000256" key="2">
    <source>
        <dbReference type="ARBA" id="ARBA00022723"/>
    </source>
</evidence>
<keyword evidence="6 8" id="KW-0694">RNA-binding</keyword>
<feature type="region of interest" description="Disordered" evidence="10">
    <location>
        <begin position="373"/>
        <end position="432"/>
    </location>
</feature>
<dbReference type="GO" id="GO:0000398">
    <property type="term" value="P:mRNA splicing, via spliceosome"/>
    <property type="evidence" value="ECO:0007669"/>
    <property type="project" value="TreeGrafter"/>
</dbReference>
<dbReference type="InterPro" id="IPR001876">
    <property type="entry name" value="Znf_RanBP2"/>
</dbReference>
<dbReference type="GO" id="GO:0008270">
    <property type="term" value="F:zinc ion binding"/>
    <property type="evidence" value="ECO:0007669"/>
    <property type="project" value="UniProtKB-KW"/>
</dbReference>
<evidence type="ECO:0000313" key="15">
    <source>
        <dbReference type="Proteomes" id="UP000750711"/>
    </source>
</evidence>
<dbReference type="Pfam" id="PF00076">
    <property type="entry name" value="RRM_1"/>
    <property type="match status" value="1"/>
</dbReference>
<evidence type="ECO:0000256" key="5">
    <source>
        <dbReference type="ARBA" id="ARBA00022833"/>
    </source>
</evidence>
<dbReference type="PROSITE" id="PS50102">
    <property type="entry name" value="RRM"/>
    <property type="match status" value="1"/>
</dbReference>
<dbReference type="InterPro" id="IPR036443">
    <property type="entry name" value="Znf_RanBP2_sf"/>
</dbReference>
<dbReference type="EMBL" id="JAGHQM010002021">
    <property type="protein sequence ID" value="KAH0551440.1"/>
    <property type="molecule type" value="Genomic_DNA"/>
</dbReference>
<feature type="domain" description="RanBP2-type" evidence="13">
    <location>
        <begin position="136"/>
        <end position="165"/>
    </location>
</feature>
<dbReference type="InterPro" id="IPR000504">
    <property type="entry name" value="RRM_dom"/>
</dbReference>
<dbReference type="InterPro" id="IPR000467">
    <property type="entry name" value="G_patch_dom"/>
</dbReference>
<feature type="compositionally biased region" description="Basic and acidic residues" evidence="10">
    <location>
        <begin position="397"/>
        <end position="413"/>
    </location>
</feature>
<dbReference type="PROSITE" id="PS01358">
    <property type="entry name" value="ZF_RANBP2_1"/>
    <property type="match status" value="1"/>
</dbReference>
<evidence type="ECO:0000256" key="8">
    <source>
        <dbReference type="PROSITE-ProRule" id="PRU00176"/>
    </source>
</evidence>
<dbReference type="AlphaFoldDB" id="A0A9P8IFN5"/>
<dbReference type="Proteomes" id="UP000750711">
    <property type="component" value="Unassembled WGS sequence"/>
</dbReference>
<evidence type="ECO:0000256" key="3">
    <source>
        <dbReference type="ARBA" id="ARBA00022737"/>
    </source>
</evidence>
<feature type="compositionally biased region" description="Low complexity" evidence="10">
    <location>
        <begin position="527"/>
        <end position="536"/>
    </location>
</feature>
<evidence type="ECO:0000256" key="4">
    <source>
        <dbReference type="ARBA" id="ARBA00022771"/>
    </source>
</evidence>
<dbReference type="Pfam" id="PF01585">
    <property type="entry name" value="G-patch"/>
    <property type="match status" value="1"/>
</dbReference>
<dbReference type="SMART" id="SM00360">
    <property type="entry name" value="RRM"/>
    <property type="match status" value="1"/>
</dbReference>
<proteinExistence type="predicted"/>
<keyword evidence="5" id="KW-0862">Zinc</keyword>
<name>A0A9P8IFN5_9PEZI</name>
<keyword evidence="3" id="KW-0677">Repeat</keyword>
<evidence type="ECO:0008006" key="16">
    <source>
        <dbReference type="Google" id="ProtNLM"/>
    </source>
</evidence>
<feature type="compositionally biased region" description="Basic and acidic residues" evidence="10">
    <location>
        <begin position="378"/>
        <end position="390"/>
    </location>
</feature>
<protein>
    <recommendedName>
        <fullName evidence="16">RNA-binding protein</fullName>
    </recommendedName>
</protein>
<gene>
    <name evidence="14" type="ORF">GP486_007344</name>
</gene>
<feature type="region of interest" description="Disordered" evidence="10">
    <location>
        <begin position="527"/>
        <end position="586"/>
    </location>
</feature>
<dbReference type="Gene3D" id="3.30.70.330">
    <property type="match status" value="2"/>
</dbReference>
<evidence type="ECO:0000256" key="6">
    <source>
        <dbReference type="ARBA" id="ARBA00022884"/>
    </source>
</evidence>
<feature type="region of interest" description="Disordered" evidence="10">
    <location>
        <begin position="448"/>
        <end position="480"/>
    </location>
</feature>
<comment type="caution">
    <text evidence="14">The sequence shown here is derived from an EMBL/GenBank/DDBJ whole genome shotgun (WGS) entry which is preliminary data.</text>
</comment>
<sequence length="676" mass="73395">MADQDPPGDAAGAAIETETERVIDRLAMGAVVEVEVEVEVVAGRDHHFTGARRILKDLKRDYQVEGLDVVRVIRNRNTGLSRQFAFCRFSTVSSSTAFLERNYPHIYLGSPESDGEVKVRIAFSRERDDRDRPLRGEDEWKCRACGLPNYARRVECFRCKAPRTGGFGKMKATKLCELAKIRSEVTTTGHLTHNKPSHFTNNGDSDVSPDGVPSQFLLIRGLEHSVNEELLAKGVAKLYKASGGSSPSGASSAKKQGAKVASTTADANLGAKEGSLKRVLIVKDRQTDESWRYGFAEFGSPEDSQAALTKFNSLEKFTISSKPVLVSYIHAGVFVPVYNISNSVERYTFSPLSNPSLKLAYWDEEAYVSELSLEAENPESRADASGDSKKNPQGHAVAEKEGSKKPVKEPEGKTKKRKAETGTGASNKKSVPAHLQFWYNRHAELHGVKPEESPADPTEALPKKTKDNSPAAEDAPPAQSFADLNRNCCLLCSRQFKTQAEVNKHERLSQLHRDNMGNEELKAKALAKLAKTGSSSSPPPASSGSQYRDRAKERRSAFNQPTRPAPEPSNNNNGKAKMGAAEKEAVAAVEAPLPPSKGAALLNKMGWTAGAGLGAQGTGMLAPIQTEMYVQGVGLGAAGGKLGDAVEEATRKTRGGYSEFLERTRDKAKERFEGMS</sequence>
<dbReference type="SUPFAM" id="SSF90209">
    <property type="entry name" value="Ran binding protein zinc finger-like"/>
    <property type="match status" value="1"/>
</dbReference>
<dbReference type="GO" id="GO:0005634">
    <property type="term" value="C:nucleus"/>
    <property type="evidence" value="ECO:0007669"/>
    <property type="project" value="UniProtKB-SubCell"/>
</dbReference>
<feature type="domain" description="G-patch" evidence="12">
    <location>
        <begin position="594"/>
        <end position="640"/>
    </location>
</feature>
<keyword evidence="4 9" id="KW-0863">Zinc-finger</keyword>
<evidence type="ECO:0000256" key="7">
    <source>
        <dbReference type="ARBA" id="ARBA00023242"/>
    </source>
</evidence>
<keyword evidence="15" id="KW-1185">Reference proteome</keyword>
<feature type="domain" description="RRM" evidence="11">
    <location>
        <begin position="215"/>
        <end position="331"/>
    </location>
</feature>
<comment type="subcellular location">
    <subcellularLocation>
        <location evidence="1">Nucleus</location>
    </subcellularLocation>
</comment>
<dbReference type="InterPro" id="IPR035979">
    <property type="entry name" value="RBD_domain_sf"/>
</dbReference>
<dbReference type="SUPFAM" id="SSF54928">
    <property type="entry name" value="RNA-binding domain, RBD"/>
    <property type="match status" value="2"/>
</dbReference>
<keyword evidence="2" id="KW-0479">Metal-binding</keyword>
<accession>A0A9P8IFN5</accession>
<dbReference type="InterPro" id="IPR012677">
    <property type="entry name" value="Nucleotide-bd_a/b_plait_sf"/>
</dbReference>
<evidence type="ECO:0000259" key="13">
    <source>
        <dbReference type="PROSITE" id="PS50199"/>
    </source>
</evidence>
<evidence type="ECO:0000259" key="12">
    <source>
        <dbReference type="PROSITE" id="PS50174"/>
    </source>
</evidence>
<dbReference type="SMART" id="SM00443">
    <property type="entry name" value="G_patch"/>
    <property type="match status" value="1"/>
</dbReference>
<dbReference type="PROSITE" id="PS50174">
    <property type="entry name" value="G_PATCH"/>
    <property type="match status" value="1"/>
</dbReference>
<dbReference type="GO" id="GO:0003723">
    <property type="term" value="F:RNA binding"/>
    <property type="evidence" value="ECO:0007669"/>
    <property type="project" value="UniProtKB-UniRule"/>
</dbReference>
<dbReference type="PANTHER" id="PTHR13948">
    <property type="entry name" value="RNA-BINDING PROTEIN"/>
    <property type="match status" value="1"/>
</dbReference>
<keyword evidence="7" id="KW-0539">Nucleus</keyword>
<dbReference type="Pfam" id="PF00641">
    <property type="entry name" value="Zn_ribbon_RanBP"/>
    <property type="match status" value="1"/>
</dbReference>
<dbReference type="SMART" id="SM00547">
    <property type="entry name" value="ZnF_RBZ"/>
    <property type="match status" value="1"/>
</dbReference>
<dbReference type="Gene3D" id="4.10.1060.10">
    <property type="entry name" value="Zinc finger, RanBP2-type"/>
    <property type="match status" value="1"/>
</dbReference>
<evidence type="ECO:0000256" key="9">
    <source>
        <dbReference type="PROSITE-ProRule" id="PRU00322"/>
    </source>
</evidence>
<dbReference type="PANTHER" id="PTHR13948:SF3">
    <property type="entry name" value="FI21118P1"/>
    <property type="match status" value="1"/>
</dbReference>
<feature type="compositionally biased region" description="Low complexity" evidence="10">
    <location>
        <begin position="570"/>
        <end position="579"/>
    </location>
</feature>
<evidence type="ECO:0000259" key="11">
    <source>
        <dbReference type="PROSITE" id="PS50102"/>
    </source>
</evidence>
<evidence type="ECO:0000313" key="14">
    <source>
        <dbReference type="EMBL" id="KAH0551440.1"/>
    </source>
</evidence>
<organism evidence="14 15">
    <name type="scientific">Trichoglossum hirsutum</name>
    <dbReference type="NCBI Taxonomy" id="265104"/>
    <lineage>
        <taxon>Eukaryota</taxon>
        <taxon>Fungi</taxon>
        <taxon>Dikarya</taxon>
        <taxon>Ascomycota</taxon>
        <taxon>Pezizomycotina</taxon>
        <taxon>Geoglossomycetes</taxon>
        <taxon>Geoglossales</taxon>
        <taxon>Geoglossaceae</taxon>
        <taxon>Trichoglossum</taxon>
    </lineage>
</organism>
<evidence type="ECO:0000256" key="1">
    <source>
        <dbReference type="ARBA" id="ARBA00004123"/>
    </source>
</evidence>
<reference evidence="14" key="1">
    <citation type="submission" date="2021-03" db="EMBL/GenBank/DDBJ databases">
        <title>Comparative genomics and phylogenomic investigation of the class Geoglossomycetes provide insights into ecological specialization and systematics.</title>
        <authorList>
            <person name="Melie T."/>
            <person name="Pirro S."/>
            <person name="Miller A.N."/>
            <person name="Quandt A."/>
        </authorList>
    </citation>
    <scope>NUCLEOTIDE SEQUENCE</scope>
    <source>
        <strain evidence="14">CAQ_001_2017</strain>
    </source>
</reference>
<feature type="compositionally biased region" description="Basic and acidic residues" evidence="10">
    <location>
        <begin position="547"/>
        <end position="556"/>
    </location>
</feature>
<evidence type="ECO:0000256" key="10">
    <source>
        <dbReference type="SAM" id="MobiDB-lite"/>
    </source>
</evidence>
<dbReference type="PROSITE" id="PS50199">
    <property type="entry name" value="ZF_RANBP2_2"/>
    <property type="match status" value="1"/>
</dbReference>